<evidence type="ECO:0000256" key="7">
    <source>
        <dbReference type="RuleBase" id="RU363107"/>
    </source>
</evidence>
<dbReference type="GO" id="GO:0016020">
    <property type="term" value="C:membrane"/>
    <property type="evidence" value="ECO:0007669"/>
    <property type="project" value="UniProtKB-SubCell"/>
</dbReference>
<evidence type="ECO:0000256" key="1">
    <source>
        <dbReference type="ARBA" id="ARBA00002501"/>
    </source>
</evidence>
<dbReference type="GO" id="GO:0005783">
    <property type="term" value="C:endoplasmic reticulum"/>
    <property type="evidence" value="ECO:0007669"/>
    <property type="project" value="UniProtKB-ARBA"/>
</dbReference>
<organism evidence="9 10">
    <name type="scientific">Turnera subulata</name>
    <dbReference type="NCBI Taxonomy" id="218843"/>
    <lineage>
        <taxon>Eukaryota</taxon>
        <taxon>Viridiplantae</taxon>
        <taxon>Streptophyta</taxon>
        <taxon>Embryophyta</taxon>
        <taxon>Tracheophyta</taxon>
        <taxon>Spermatophyta</taxon>
        <taxon>Magnoliopsida</taxon>
        <taxon>eudicotyledons</taxon>
        <taxon>Gunneridae</taxon>
        <taxon>Pentapetalae</taxon>
        <taxon>rosids</taxon>
        <taxon>fabids</taxon>
        <taxon>Malpighiales</taxon>
        <taxon>Passifloraceae</taxon>
        <taxon>Turnera</taxon>
    </lineage>
</organism>
<comment type="subcellular location">
    <subcellularLocation>
        <location evidence="2">Endomembrane system</location>
        <topology evidence="2">Multi-pass membrane protein</topology>
    </subcellularLocation>
    <subcellularLocation>
        <location evidence="7">Membrane</location>
        <topology evidence="7">Multi-pass membrane protein</topology>
    </subcellularLocation>
</comment>
<dbReference type="PANTHER" id="PTHR38519">
    <property type="entry name" value="PRA1 FAMILY PROTEIN"/>
    <property type="match status" value="1"/>
</dbReference>
<comment type="similarity">
    <text evidence="3 7">Belongs to the PRA1 family.</text>
</comment>
<keyword evidence="6 7" id="KW-0472">Membrane</keyword>
<feature type="transmembrane region" description="Helical" evidence="7">
    <location>
        <begin position="126"/>
        <end position="143"/>
    </location>
</feature>
<gene>
    <name evidence="9" type="ORF">Tsubulata_027239</name>
</gene>
<evidence type="ECO:0000256" key="4">
    <source>
        <dbReference type="ARBA" id="ARBA00022692"/>
    </source>
</evidence>
<reference evidence="9" key="1">
    <citation type="submission" date="2022-02" db="EMBL/GenBank/DDBJ databases">
        <authorList>
            <person name="Henning P.M."/>
            <person name="McCubbin A.G."/>
            <person name="Shore J.S."/>
        </authorList>
    </citation>
    <scope>NUCLEOTIDE SEQUENCE</scope>
    <source>
        <strain evidence="9">F60SS</strain>
        <tissue evidence="9">Leaves</tissue>
    </source>
</reference>
<evidence type="ECO:0000256" key="3">
    <source>
        <dbReference type="ARBA" id="ARBA00006483"/>
    </source>
</evidence>
<dbReference type="Pfam" id="PF03208">
    <property type="entry name" value="PRA1"/>
    <property type="match status" value="1"/>
</dbReference>
<comment type="function">
    <text evidence="1 7">May be involved in both secretory and endocytic intracellular trafficking in the endosomal/prevacuolar compartments.</text>
</comment>
<keyword evidence="10" id="KW-1185">Reference proteome</keyword>
<protein>
    <recommendedName>
        <fullName evidence="7">PRA1 family protein</fullName>
    </recommendedName>
</protein>
<keyword evidence="7" id="KW-0813">Transport</keyword>
<dbReference type="EMBL" id="JAKUCV010007608">
    <property type="protein sequence ID" value="KAJ4822675.1"/>
    <property type="molecule type" value="Genomic_DNA"/>
</dbReference>
<dbReference type="GO" id="GO:0016192">
    <property type="term" value="P:vesicle-mediated transport"/>
    <property type="evidence" value="ECO:0007669"/>
    <property type="project" value="UniProtKB-ARBA"/>
</dbReference>
<evidence type="ECO:0000256" key="8">
    <source>
        <dbReference type="SAM" id="MobiDB-lite"/>
    </source>
</evidence>
<proteinExistence type="inferred from homology"/>
<evidence type="ECO:0000256" key="6">
    <source>
        <dbReference type="ARBA" id="ARBA00023136"/>
    </source>
</evidence>
<keyword evidence="5 7" id="KW-1133">Transmembrane helix</keyword>
<feature type="compositionally biased region" description="Polar residues" evidence="8">
    <location>
        <begin position="1"/>
        <end position="20"/>
    </location>
</feature>
<evidence type="ECO:0000256" key="2">
    <source>
        <dbReference type="ARBA" id="ARBA00004127"/>
    </source>
</evidence>
<comment type="caution">
    <text evidence="9">The sequence shown here is derived from an EMBL/GenBank/DDBJ whole genome shotgun (WGS) entry which is preliminary data.</text>
</comment>
<keyword evidence="4 7" id="KW-0812">Transmembrane</keyword>
<evidence type="ECO:0000256" key="5">
    <source>
        <dbReference type="ARBA" id="ARBA00022989"/>
    </source>
</evidence>
<feature type="transmembrane region" description="Helical" evidence="7">
    <location>
        <begin position="69"/>
        <end position="87"/>
    </location>
</feature>
<feature type="transmembrane region" description="Helical" evidence="7">
    <location>
        <begin position="93"/>
        <end position="114"/>
    </location>
</feature>
<dbReference type="PANTHER" id="PTHR38519:SF3">
    <property type="entry name" value="PRA1 FAMILY PROTEIN"/>
    <property type="match status" value="1"/>
</dbReference>
<evidence type="ECO:0000313" key="10">
    <source>
        <dbReference type="Proteomes" id="UP001141552"/>
    </source>
</evidence>
<sequence length="200" mass="22132">MATYGTMQRPNSISSTSATSEVDPDESKNPTTKKQYDTKRPEFRLVCPFSIPSSPEAAAARIIRNLGHFALYYAHFVWIILCISLIPKRKVSLVYLVIMTYVASLYLLLLRALPSSVLINKVIDRRVVLAFIALVTMVELIVTKAGLHLLVTLAASIPIVLLHAVLWVREDDVCGDDQEETGPASEGFEPLINESSISMV</sequence>
<reference evidence="9" key="2">
    <citation type="journal article" date="2023" name="Plants (Basel)">
        <title>Annotation of the Turnera subulata (Passifloraceae) Draft Genome Reveals the S-Locus Evolved after the Divergence of Turneroideae from Passifloroideae in a Stepwise Manner.</title>
        <authorList>
            <person name="Henning P.M."/>
            <person name="Roalson E.H."/>
            <person name="Mir W."/>
            <person name="McCubbin A.G."/>
            <person name="Shore J.S."/>
        </authorList>
    </citation>
    <scope>NUCLEOTIDE SEQUENCE</scope>
    <source>
        <strain evidence="9">F60SS</strain>
    </source>
</reference>
<dbReference type="InterPro" id="IPR004895">
    <property type="entry name" value="Prenylated_rab_accept_PRA1"/>
</dbReference>
<dbReference type="AlphaFoldDB" id="A0A9Q0IZX5"/>
<name>A0A9Q0IZX5_9ROSI</name>
<dbReference type="Proteomes" id="UP001141552">
    <property type="component" value="Unassembled WGS sequence"/>
</dbReference>
<evidence type="ECO:0000313" key="9">
    <source>
        <dbReference type="EMBL" id="KAJ4822675.1"/>
    </source>
</evidence>
<feature type="region of interest" description="Disordered" evidence="8">
    <location>
        <begin position="1"/>
        <end position="36"/>
    </location>
</feature>
<accession>A0A9Q0IZX5</accession>
<feature type="transmembrane region" description="Helical" evidence="7">
    <location>
        <begin position="149"/>
        <end position="168"/>
    </location>
</feature>
<dbReference type="OrthoDB" id="690149at2759"/>
<feature type="region of interest" description="Disordered" evidence="8">
    <location>
        <begin position="177"/>
        <end position="200"/>
    </location>
</feature>